<dbReference type="RefSeq" id="WP_092915488.1">
    <property type="nucleotide sequence ID" value="NZ_FOZN01000001.1"/>
</dbReference>
<proteinExistence type="predicted"/>
<dbReference type="Gene3D" id="3.30.720.110">
    <property type="match status" value="1"/>
</dbReference>
<dbReference type="PROSITE" id="PS51819">
    <property type="entry name" value="VOC"/>
    <property type="match status" value="1"/>
</dbReference>
<dbReference type="PANTHER" id="PTHR34109">
    <property type="entry name" value="BNAUNNG04460D PROTEIN-RELATED"/>
    <property type="match status" value="1"/>
</dbReference>
<dbReference type="Pfam" id="PF00903">
    <property type="entry name" value="Glyoxalase"/>
    <property type="match status" value="1"/>
</dbReference>
<dbReference type="Proteomes" id="UP000198506">
    <property type="component" value="Unassembled WGS sequence"/>
</dbReference>
<dbReference type="SUPFAM" id="SSF54593">
    <property type="entry name" value="Glyoxalase/Bleomycin resistance protein/Dihydroxybiphenyl dioxygenase"/>
    <property type="match status" value="1"/>
</dbReference>
<dbReference type="Gene3D" id="3.30.720.120">
    <property type="match status" value="1"/>
</dbReference>
<reference evidence="2 3" key="1">
    <citation type="submission" date="2016-10" db="EMBL/GenBank/DDBJ databases">
        <authorList>
            <person name="Varghese N."/>
            <person name="Submissions S."/>
        </authorList>
    </citation>
    <scope>NUCLEOTIDE SEQUENCE [LARGE SCALE GENOMIC DNA]</scope>
    <source>
        <strain evidence="2 3">IAM 15147</strain>
    </source>
</reference>
<evidence type="ECO:0000259" key="1">
    <source>
        <dbReference type="PROSITE" id="PS51819"/>
    </source>
</evidence>
<feature type="domain" description="VOC" evidence="1">
    <location>
        <begin position="8"/>
        <end position="124"/>
    </location>
</feature>
<dbReference type="PANTHER" id="PTHR34109:SF1">
    <property type="entry name" value="VOC DOMAIN-CONTAINING PROTEIN"/>
    <property type="match status" value="1"/>
</dbReference>
<dbReference type="InterPro" id="IPR029068">
    <property type="entry name" value="Glyas_Bleomycin-R_OHBP_Dase"/>
</dbReference>
<dbReference type="AlphaFoldDB" id="A0AA94HKL0"/>
<evidence type="ECO:0000313" key="3">
    <source>
        <dbReference type="Proteomes" id="UP000198506"/>
    </source>
</evidence>
<keyword evidence="3" id="KW-1185">Reference proteome</keyword>
<protein>
    <submittedName>
        <fullName evidence="2">Uncharacterized conserved protein PhnB, glyoxalase superfamily</fullName>
    </submittedName>
</protein>
<comment type="caution">
    <text evidence="2">The sequence shown here is derived from an EMBL/GenBank/DDBJ whole genome shotgun (WGS) entry which is preliminary data.</text>
</comment>
<dbReference type="InterPro" id="IPR004360">
    <property type="entry name" value="Glyas_Fos-R_dOase_dom"/>
</dbReference>
<accession>A0AA94HKL0</accession>
<sequence>MVDWKPASYPSLSPYLICPEGDALIAFLESAFGGVLQRRFARPDGSLMHAEVRIDDSIVMIGGGAADEGSAAVHLHLYVEDARAAFDRAVAAGGTVVREPQRDDGDLRGGVQDAWGTTWWVATQEAPAAGADAERQPRGAAR</sequence>
<name>A0AA94HKL0_9MICO</name>
<organism evidence="2 3">
    <name type="scientific">Agrococcus baldri</name>
    <dbReference type="NCBI Taxonomy" id="153730"/>
    <lineage>
        <taxon>Bacteria</taxon>
        <taxon>Bacillati</taxon>
        <taxon>Actinomycetota</taxon>
        <taxon>Actinomycetes</taxon>
        <taxon>Micrococcales</taxon>
        <taxon>Microbacteriaceae</taxon>
        <taxon>Agrococcus</taxon>
    </lineage>
</organism>
<dbReference type="EMBL" id="FOZN01000001">
    <property type="protein sequence ID" value="SFS00766.1"/>
    <property type="molecule type" value="Genomic_DNA"/>
</dbReference>
<gene>
    <name evidence="2" type="ORF">SAMN04487783_0483</name>
</gene>
<dbReference type="InterPro" id="IPR037523">
    <property type="entry name" value="VOC_core"/>
</dbReference>
<dbReference type="CDD" id="cd07246">
    <property type="entry name" value="VOC_like"/>
    <property type="match status" value="1"/>
</dbReference>
<evidence type="ECO:0000313" key="2">
    <source>
        <dbReference type="EMBL" id="SFS00766.1"/>
    </source>
</evidence>